<comment type="subcellular location">
    <subcellularLocation>
        <location evidence="1">Cell membrane</location>
        <topology evidence="1">Multi-pass membrane protein</topology>
    </subcellularLocation>
</comment>
<evidence type="ECO:0000256" key="3">
    <source>
        <dbReference type="ARBA" id="ARBA00022692"/>
    </source>
</evidence>
<feature type="transmembrane region" description="Helical" evidence="6">
    <location>
        <begin position="74"/>
        <end position="90"/>
    </location>
</feature>
<proteinExistence type="predicted"/>
<evidence type="ECO:0000256" key="6">
    <source>
        <dbReference type="SAM" id="Phobius"/>
    </source>
</evidence>
<feature type="transmembrane region" description="Helical" evidence="6">
    <location>
        <begin position="96"/>
        <end position="118"/>
    </location>
</feature>
<dbReference type="Pfam" id="PF07690">
    <property type="entry name" value="MFS_1"/>
    <property type="match status" value="1"/>
</dbReference>
<evidence type="ECO:0000313" key="7">
    <source>
        <dbReference type="EMBL" id="NLQ18276.1"/>
    </source>
</evidence>
<feature type="transmembrane region" description="Helical" evidence="6">
    <location>
        <begin position="21"/>
        <end position="40"/>
    </location>
</feature>
<reference evidence="7 8" key="1">
    <citation type="submission" date="2020-04" db="EMBL/GenBank/DDBJ databases">
        <title>Marinomonas sp. M1K-6 isolated from the deep seawater of the Mariana Trench.</title>
        <authorList>
            <person name="Li Y."/>
        </authorList>
    </citation>
    <scope>NUCLEOTIDE SEQUENCE [LARGE SCALE GENOMIC DNA]</scope>
    <source>
        <strain evidence="7 8">M1K-6</strain>
    </source>
</reference>
<feature type="transmembrane region" description="Helical" evidence="6">
    <location>
        <begin position="327"/>
        <end position="347"/>
    </location>
</feature>
<feature type="transmembrane region" description="Helical" evidence="6">
    <location>
        <begin position="204"/>
        <end position="222"/>
    </location>
</feature>
<comment type="caution">
    <text evidence="7">The sequence shown here is derived from an EMBL/GenBank/DDBJ whole genome shotgun (WGS) entry which is preliminary data.</text>
</comment>
<dbReference type="PANTHER" id="PTHR43124:SF3">
    <property type="entry name" value="CHLORAMPHENICOL EFFLUX PUMP RV0191"/>
    <property type="match status" value="1"/>
</dbReference>
<dbReference type="EMBL" id="JABAEK010000012">
    <property type="protein sequence ID" value="NLQ18276.1"/>
    <property type="molecule type" value="Genomic_DNA"/>
</dbReference>
<feature type="transmembrane region" description="Helical" evidence="6">
    <location>
        <begin position="130"/>
        <end position="149"/>
    </location>
</feature>
<feature type="transmembrane region" description="Helical" evidence="6">
    <location>
        <begin position="290"/>
        <end position="315"/>
    </location>
</feature>
<dbReference type="InterPro" id="IPR050189">
    <property type="entry name" value="MFS_Efflux_Transporters"/>
</dbReference>
<gene>
    <name evidence="7" type="ORF">HGG82_11685</name>
</gene>
<name>A0A847R877_9GAMM</name>
<dbReference type="Proteomes" id="UP000586067">
    <property type="component" value="Unassembled WGS sequence"/>
</dbReference>
<protein>
    <submittedName>
        <fullName evidence="7">MFS transporter</fullName>
    </submittedName>
</protein>
<dbReference type="SUPFAM" id="SSF103473">
    <property type="entry name" value="MFS general substrate transporter"/>
    <property type="match status" value="1"/>
</dbReference>
<evidence type="ECO:0000313" key="8">
    <source>
        <dbReference type="Proteomes" id="UP000586067"/>
    </source>
</evidence>
<dbReference type="InterPro" id="IPR036259">
    <property type="entry name" value="MFS_trans_sf"/>
</dbReference>
<accession>A0A847R877</accession>
<dbReference type="AlphaFoldDB" id="A0A847R877"/>
<dbReference type="InterPro" id="IPR011701">
    <property type="entry name" value="MFS"/>
</dbReference>
<feature type="transmembrane region" description="Helical" evidence="6">
    <location>
        <begin position="353"/>
        <end position="374"/>
    </location>
</feature>
<evidence type="ECO:0000256" key="1">
    <source>
        <dbReference type="ARBA" id="ARBA00004651"/>
    </source>
</evidence>
<keyword evidence="2" id="KW-1003">Cell membrane</keyword>
<feature type="transmembrane region" description="Helical" evidence="6">
    <location>
        <begin position="46"/>
        <end position="67"/>
    </location>
</feature>
<organism evidence="7 8">
    <name type="scientific">Marinomonas profundi</name>
    <dbReference type="NCBI Taxonomy" id="2726122"/>
    <lineage>
        <taxon>Bacteria</taxon>
        <taxon>Pseudomonadati</taxon>
        <taxon>Pseudomonadota</taxon>
        <taxon>Gammaproteobacteria</taxon>
        <taxon>Oceanospirillales</taxon>
        <taxon>Oceanospirillaceae</taxon>
        <taxon>Marinomonas</taxon>
    </lineage>
</organism>
<feature type="transmembrane region" description="Helical" evidence="6">
    <location>
        <begin position="161"/>
        <end position="184"/>
    </location>
</feature>
<dbReference type="RefSeq" id="WP_168825884.1">
    <property type="nucleotide sequence ID" value="NZ_CP073013.1"/>
</dbReference>
<feature type="transmembrane region" description="Helical" evidence="6">
    <location>
        <begin position="234"/>
        <end position="257"/>
    </location>
</feature>
<keyword evidence="4 6" id="KW-1133">Transmembrane helix</keyword>
<keyword evidence="3 6" id="KW-0812">Transmembrane</keyword>
<feature type="transmembrane region" description="Helical" evidence="6">
    <location>
        <begin position="264"/>
        <end position="284"/>
    </location>
</feature>
<sequence length="389" mass="41113">MSHRFGFKGNFALMVSHSAGMLDLVALPLWIGVLVTSYHFDSQQAGGLVTLFLIGAVCASVLIAPRFKQLNRRMVASVGFLASGLCFFTASQTNDYVQLAVLHVVAGITASAALSMAHGTFARAENPHQLFAIAGLTLGIMAFVFMGATPNITKAAGGHSLFIIFGGIMTFAALVCAVAFPSLVFDHEESTKAKPVATKISSSVWYGIVGISLMAVTQAMTFSFMERVGNERGFAADSVTLVLVVLALINIFAAVFAGFFEKRLSVRVVLCAGPVLQIILSNIMMNATSFAFYAASASFFVALMIFTHTFVFGLLARLDASGRAMAATPAMLMIGAAIGPILGGTIIKFVGYQGIGIAAFIFGTISLVCFLRVFQRSADVIQSESESVA</sequence>
<dbReference type="Gene3D" id="1.20.1250.20">
    <property type="entry name" value="MFS general substrate transporter like domains"/>
    <property type="match status" value="1"/>
</dbReference>
<dbReference type="GO" id="GO:0022857">
    <property type="term" value="F:transmembrane transporter activity"/>
    <property type="evidence" value="ECO:0007669"/>
    <property type="project" value="InterPro"/>
</dbReference>
<evidence type="ECO:0000256" key="5">
    <source>
        <dbReference type="ARBA" id="ARBA00023136"/>
    </source>
</evidence>
<keyword evidence="5 6" id="KW-0472">Membrane</keyword>
<evidence type="ECO:0000256" key="4">
    <source>
        <dbReference type="ARBA" id="ARBA00022989"/>
    </source>
</evidence>
<evidence type="ECO:0000256" key="2">
    <source>
        <dbReference type="ARBA" id="ARBA00022475"/>
    </source>
</evidence>
<dbReference type="PANTHER" id="PTHR43124">
    <property type="entry name" value="PURINE EFFLUX PUMP PBUE"/>
    <property type="match status" value="1"/>
</dbReference>
<keyword evidence="8" id="KW-1185">Reference proteome</keyword>
<dbReference type="GO" id="GO:0005886">
    <property type="term" value="C:plasma membrane"/>
    <property type="evidence" value="ECO:0007669"/>
    <property type="project" value="UniProtKB-SubCell"/>
</dbReference>